<feature type="domain" description="PAS" evidence="11">
    <location>
        <begin position="18"/>
        <end position="88"/>
    </location>
</feature>
<dbReference type="Gene3D" id="3.30.565.10">
    <property type="entry name" value="Histidine kinase-like ATPase, C-terminal domain"/>
    <property type="match status" value="1"/>
</dbReference>
<dbReference type="OrthoDB" id="341208at2"/>
<dbReference type="Gene3D" id="3.30.450.20">
    <property type="entry name" value="PAS domain"/>
    <property type="match status" value="2"/>
</dbReference>
<dbReference type="InterPro" id="IPR011102">
    <property type="entry name" value="Sig_transdc_His_kinase_HWE"/>
</dbReference>
<dbReference type="NCBIfam" id="TIGR00229">
    <property type="entry name" value="sensory_box"/>
    <property type="match status" value="2"/>
</dbReference>
<dbReference type="SMART" id="SM00448">
    <property type="entry name" value="REC"/>
    <property type="match status" value="1"/>
</dbReference>
<keyword evidence="6" id="KW-0547">Nucleotide-binding</keyword>
<keyword evidence="8" id="KW-0067">ATP-binding</keyword>
<dbReference type="GO" id="GO:0004673">
    <property type="term" value="F:protein histidine kinase activity"/>
    <property type="evidence" value="ECO:0007669"/>
    <property type="project" value="UniProtKB-EC"/>
</dbReference>
<accession>A0A068SW00</accession>
<dbReference type="KEGG" id="ngg:RG540_CH37750"/>
<dbReference type="AlphaFoldDB" id="A0A068SW00"/>
<dbReference type="InterPro" id="IPR001789">
    <property type="entry name" value="Sig_transdc_resp-reg_receiver"/>
</dbReference>
<dbReference type="SMART" id="SM00091">
    <property type="entry name" value="PAS"/>
    <property type="match status" value="2"/>
</dbReference>
<organism evidence="12 13">
    <name type="scientific">Neorhizobium galegae bv. orientalis str. HAMBI 540</name>
    <dbReference type="NCBI Taxonomy" id="1028800"/>
    <lineage>
        <taxon>Bacteria</taxon>
        <taxon>Pseudomonadati</taxon>
        <taxon>Pseudomonadota</taxon>
        <taxon>Alphaproteobacteria</taxon>
        <taxon>Hyphomicrobiales</taxon>
        <taxon>Rhizobiaceae</taxon>
        <taxon>Rhizobium/Agrobacterium group</taxon>
        <taxon>Neorhizobium</taxon>
    </lineage>
</organism>
<evidence type="ECO:0000256" key="1">
    <source>
        <dbReference type="ARBA" id="ARBA00000085"/>
    </source>
</evidence>
<comment type="catalytic activity">
    <reaction evidence="1">
        <text>ATP + protein L-histidine = ADP + protein N-phospho-L-histidine.</text>
        <dbReference type="EC" id="2.7.13.3"/>
    </reaction>
</comment>
<dbReference type="InterPro" id="IPR000014">
    <property type="entry name" value="PAS"/>
</dbReference>
<evidence type="ECO:0000256" key="6">
    <source>
        <dbReference type="ARBA" id="ARBA00022741"/>
    </source>
</evidence>
<dbReference type="RefSeq" id="WP_038591002.1">
    <property type="nucleotide sequence ID" value="NZ_HG938353.1"/>
</dbReference>
<dbReference type="InterPro" id="IPR011006">
    <property type="entry name" value="CheY-like_superfamily"/>
</dbReference>
<dbReference type="Pfam" id="PF07536">
    <property type="entry name" value="HWE_HK"/>
    <property type="match status" value="1"/>
</dbReference>
<evidence type="ECO:0000256" key="7">
    <source>
        <dbReference type="ARBA" id="ARBA00022777"/>
    </source>
</evidence>
<feature type="domain" description="Response regulatory" evidence="10">
    <location>
        <begin position="487"/>
        <end position="598"/>
    </location>
</feature>
<feature type="domain" description="PAS" evidence="11">
    <location>
        <begin position="147"/>
        <end position="200"/>
    </location>
</feature>
<evidence type="ECO:0000256" key="9">
    <source>
        <dbReference type="PROSITE-ProRule" id="PRU00169"/>
    </source>
</evidence>
<dbReference type="PANTHER" id="PTHR41523:SF8">
    <property type="entry name" value="ETHYLENE RESPONSE SENSOR PROTEIN"/>
    <property type="match status" value="1"/>
</dbReference>
<feature type="modified residue" description="4-aspartylphosphate" evidence="9">
    <location>
        <position position="538"/>
    </location>
</feature>
<gene>
    <name evidence="12" type="ORF">RG540_CH37750</name>
</gene>
<dbReference type="EC" id="2.7.13.3" evidence="2"/>
<keyword evidence="7 12" id="KW-0418">Kinase</keyword>
<dbReference type="GeneID" id="24257946"/>
<dbReference type="SMART" id="SM00911">
    <property type="entry name" value="HWE_HK"/>
    <property type="match status" value="1"/>
</dbReference>
<evidence type="ECO:0000313" key="13">
    <source>
        <dbReference type="Proteomes" id="UP000028181"/>
    </source>
</evidence>
<dbReference type="PROSITE" id="PS50112">
    <property type="entry name" value="PAS"/>
    <property type="match status" value="2"/>
</dbReference>
<evidence type="ECO:0000256" key="4">
    <source>
        <dbReference type="ARBA" id="ARBA00022553"/>
    </source>
</evidence>
<dbReference type="eggNOG" id="COG3920">
    <property type="taxonomic scope" value="Bacteria"/>
</dbReference>
<sequence>MESRPHHPKLSQKTAVETMQRLEGIVASAMDGIITIDDEQRVILFNPAAERMFGLPANEALGQHISRFMPERHRPAHAAHIHRFTETGVTNRQMGSLGAISGLRADGKEFPIEASISQVEIGGERLATVILRDITERKAAEDALLESRRRMEGIVESAMDALITVDEGQQIVLFNPAAERMFGIAAKDAIGSPIERFIPERFRHGHAAHIRLFKETGVTNRRMGALGAISGLRANGEEFPVEASISQVRIGDGKLATVILRDITERKANEDSRQLLAREVDHRAKNALAVVQALVSLTRAETKEAFIVAVRGRVSALSRAHSLLAQNRWEGGDLAAVLTEETRAYQSVNQLMIGGPSVTLTPNAVQPVSLLIHELATNAVKYGALSVTEGRVDVSWRILPSLELELRWTETGGPAVQKPETRGFGSTLVTEVATRQLAGELDISWPPTGMRLIATLPRSVYRPDISTGSVSGEEVAPKSLEAGSAGRILVVEDETLIAMELCNELESRGWEIIGPAATTDEAMRLVGGSQLPDVAVLDVNLGGNPVYPFAEWLQTHGVPFLFCTGYEQLDDHHSFKNRTTIRKPVNMTLLEGELRRIRQLT</sequence>
<dbReference type="GO" id="GO:0005524">
    <property type="term" value="F:ATP binding"/>
    <property type="evidence" value="ECO:0007669"/>
    <property type="project" value="UniProtKB-KW"/>
</dbReference>
<evidence type="ECO:0000259" key="11">
    <source>
        <dbReference type="PROSITE" id="PS50112"/>
    </source>
</evidence>
<keyword evidence="4 9" id="KW-0597">Phosphoprotein</keyword>
<name>A0A068SW00_NEOGA</name>
<dbReference type="Proteomes" id="UP000028181">
    <property type="component" value="Chromosome I"/>
</dbReference>
<dbReference type="SUPFAM" id="SSF52172">
    <property type="entry name" value="CheY-like"/>
    <property type="match status" value="1"/>
</dbReference>
<protein>
    <recommendedName>
        <fullName evidence="3">Blue-light-activated histidine kinase</fullName>
        <ecNumber evidence="2">2.7.13.3</ecNumber>
    </recommendedName>
</protein>
<dbReference type="EMBL" id="HG938353">
    <property type="protein sequence ID" value="CDN49931.1"/>
    <property type="molecule type" value="Genomic_DNA"/>
</dbReference>
<evidence type="ECO:0000256" key="3">
    <source>
        <dbReference type="ARBA" id="ARBA00021740"/>
    </source>
</evidence>
<dbReference type="CDD" id="cd00130">
    <property type="entry name" value="PAS"/>
    <property type="match status" value="2"/>
</dbReference>
<dbReference type="PATRIC" id="fig|1028800.3.peg.3828"/>
<evidence type="ECO:0000259" key="10">
    <source>
        <dbReference type="PROSITE" id="PS50110"/>
    </source>
</evidence>
<dbReference type="GO" id="GO:0000160">
    <property type="term" value="P:phosphorelay signal transduction system"/>
    <property type="evidence" value="ECO:0007669"/>
    <property type="project" value="InterPro"/>
</dbReference>
<dbReference type="InterPro" id="IPR036890">
    <property type="entry name" value="HATPase_C_sf"/>
</dbReference>
<dbReference type="HOGENOM" id="CLU_000445_114_57_5"/>
<evidence type="ECO:0000256" key="2">
    <source>
        <dbReference type="ARBA" id="ARBA00012438"/>
    </source>
</evidence>
<dbReference type="SUPFAM" id="SSF55785">
    <property type="entry name" value="PYP-like sensor domain (PAS domain)"/>
    <property type="match status" value="2"/>
</dbReference>
<evidence type="ECO:0000256" key="5">
    <source>
        <dbReference type="ARBA" id="ARBA00022679"/>
    </source>
</evidence>
<dbReference type="eggNOG" id="COG0784">
    <property type="taxonomic scope" value="Bacteria"/>
</dbReference>
<evidence type="ECO:0000313" key="12">
    <source>
        <dbReference type="EMBL" id="CDN49931.1"/>
    </source>
</evidence>
<dbReference type="Pfam" id="PF13426">
    <property type="entry name" value="PAS_9"/>
    <property type="match status" value="2"/>
</dbReference>
<dbReference type="PANTHER" id="PTHR41523">
    <property type="entry name" value="TWO-COMPONENT SYSTEM SENSOR PROTEIN"/>
    <property type="match status" value="1"/>
</dbReference>
<evidence type="ECO:0000256" key="8">
    <source>
        <dbReference type="ARBA" id="ARBA00022840"/>
    </source>
</evidence>
<keyword evidence="13" id="KW-1185">Reference proteome</keyword>
<keyword evidence="5" id="KW-0808">Transferase</keyword>
<dbReference type="InterPro" id="IPR035965">
    <property type="entry name" value="PAS-like_dom_sf"/>
</dbReference>
<dbReference type="PROSITE" id="PS50110">
    <property type="entry name" value="RESPONSE_REGULATORY"/>
    <property type="match status" value="1"/>
</dbReference>
<dbReference type="Gene3D" id="3.40.50.2300">
    <property type="match status" value="1"/>
</dbReference>
<reference evidence="13" key="1">
    <citation type="journal article" date="2014" name="BMC Genomics">
        <title>Genome sequencing of two Neorhizobium galegae strains reveals a noeT gene responsible for the unusual acetylation of the nodulation factors.</title>
        <authorList>
            <person name="Osterman J."/>
            <person name="Marsh J."/>
            <person name="Laine P.K."/>
            <person name="Zeng Z."/>
            <person name="Alatalo E."/>
            <person name="Sullivan J.T."/>
            <person name="Young J.P."/>
            <person name="Thomas-Oates J."/>
            <person name="Paulin L."/>
            <person name="Lindstrom K."/>
        </authorList>
    </citation>
    <scope>NUCLEOTIDE SEQUENCE [LARGE SCALE GENOMIC DNA]</scope>
    <source>
        <strain evidence="13">HAMBI 540</strain>
    </source>
</reference>
<dbReference type="eggNOG" id="COG5002">
    <property type="taxonomic scope" value="Bacteria"/>
</dbReference>
<proteinExistence type="predicted"/>